<evidence type="ECO:0000256" key="14">
    <source>
        <dbReference type="ARBA" id="ARBA00023140"/>
    </source>
</evidence>
<evidence type="ECO:0000256" key="12">
    <source>
        <dbReference type="ARBA" id="ARBA00022989"/>
    </source>
</evidence>
<dbReference type="GO" id="GO:0008270">
    <property type="term" value="F:zinc ion binding"/>
    <property type="evidence" value="ECO:0007669"/>
    <property type="project" value="UniProtKB-KW"/>
</dbReference>
<evidence type="ECO:0000256" key="1">
    <source>
        <dbReference type="ARBA" id="ARBA00004585"/>
    </source>
</evidence>
<evidence type="ECO:0000256" key="13">
    <source>
        <dbReference type="ARBA" id="ARBA00023136"/>
    </source>
</evidence>
<keyword evidence="12" id="KW-1133">Transmembrane helix</keyword>
<keyword evidence="11" id="KW-0653">Protein transport</keyword>
<dbReference type="GO" id="GO:0061630">
    <property type="term" value="F:ubiquitin protein ligase activity"/>
    <property type="evidence" value="ECO:0007669"/>
    <property type="project" value="UniProtKB-EC"/>
</dbReference>
<keyword evidence="13" id="KW-0472">Membrane</keyword>
<evidence type="ECO:0000256" key="9">
    <source>
        <dbReference type="ARBA" id="ARBA00022786"/>
    </source>
</evidence>
<dbReference type="Proteomes" id="UP001431209">
    <property type="component" value="Unassembled WGS sequence"/>
</dbReference>
<evidence type="ECO:0000256" key="7">
    <source>
        <dbReference type="ARBA" id="ARBA00022723"/>
    </source>
</evidence>
<evidence type="ECO:0000256" key="15">
    <source>
        <dbReference type="ARBA" id="ARBA00032511"/>
    </source>
</evidence>
<comment type="subcellular location">
    <subcellularLocation>
        <location evidence="1">Peroxisome membrane</location>
        <topology evidence="1">Multi-pass membrane protein</topology>
    </subcellularLocation>
</comment>
<evidence type="ECO:0000256" key="17">
    <source>
        <dbReference type="ARBA" id="ARBA00034523"/>
    </source>
</evidence>
<keyword evidence="9" id="KW-0833">Ubl conjugation pathway</keyword>
<dbReference type="Pfam" id="PF04757">
    <property type="entry name" value="Pex2_Pex12"/>
    <property type="match status" value="1"/>
</dbReference>
<evidence type="ECO:0000259" key="18">
    <source>
        <dbReference type="Pfam" id="PF04757"/>
    </source>
</evidence>
<comment type="similarity">
    <text evidence="3">Belongs to the pex2/pex10/pex12 family.</text>
</comment>
<gene>
    <name evidence="19" type="ORF">AKO1_010294</name>
</gene>
<keyword evidence="10" id="KW-0862">Zinc</keyword>
<keyword evidence="14" id="KW-0576">Peroxisome</keyword>
<sequence>MEDWQKAWKDFDTKPTEKSANNLIPTSDSVKSHDDNLQILRVNQLDSERLDVEIGLCLNAYFKRIFMFFDPTIISRIQPELMAVLHGLIYKFSVYESDQSFGDRLQNLKYTNHRISNIFRSAKPANVQKILHAFLIIGLPWAHARLNKILTEHEGEDAEKVWWLGNYTRVDFWRKLNKLEMYIKLMQMVNFLVFLVDGKYRNIADRIMGMRLVYARKLMLRQVSFDYMNRELVWGGFVNKKLAFENAIPFFSS</sequence>
<evidence type="ECO:0000256" key="3">
    <source>
        <dbReference type="ARBA" id="ARBA00008704"/>
    </source>
</evidence>
<evidence type="ECO:0000313" key="20">
    <source>
        <dbReference type="Proteomes" id="UP001431209"/>
    </source>
</evidence>
<keyword evidence="8" id="KW-0863">Zinc-finger</keyword>
<dbReference type="GO" id="GO:0005778">
    <property type="term" value="C:peroxisomal membrane"/>
    <property type="evidence" value="ECO:0007669"/>
    <property type="project" value="UniProtKB-SubCell"/>
</dbReference>
<reference evidence="19 20" key="1">
    <citation type="submission" date="2024-03" db="EMBL/GenBank/DDBJ databases">
        <title>The Acrasis kona genome and developmental transcriptomes reveal deep origins of eukaryotic multicellular pathways.</title>
        <authorList>
            <person name="Sheikh S."/>
            <person name="Fu C.-J."/>
            <person name="Brown M.W."/>
            <person name="Baldauf S.L."/>
        </authorList>
    </citation>
    <scope>NUCLEOTIDE SEQUENCE [LARGE SCALE GENOMIC DNA]</scope>
    <source>
        <strain evidence="19 20">ATCC MYA-3509</strain>
    </source>
</reference>
<organism evidence="19 20">
    <name type="scientific">Acrasis kona</name>
    <dbReference type="NCBI Taxonomy" id="1008807"/>
    <lineage>
        <taxon>Eukaryota</taxon>
        <taxon>Discoba</taxon>
        <taxon>Heterolobosea</taxon>
        <taxon>Tetramitia</taxon>
        <taxon>Eutetramitia</taxon>
        <taxon>Acrasidae</taxon>
        <taxon>Acrasis</taxon>
    </lineage>
</organism>
<evidence type="ECO:0000256" key="2">
    <source>
        <dbReference type="ARBA" id="ARBA00004906"/>
    </source>
</evidence>
<evidence type="ECO:0000256" key="11">
    <source>
        <dbReference type="ARBA" id="ARBA00022927"/>
    </source>
</evidence>
<evidence type="ECO:0000256" key="16">
    <source>
        <dbReference type="ARBA" id="ARBA00034438"/>
    </source>
</evidence>
<dbReference type="AlphaFoldDB" id="A0AAW2ZQ61"/>
<dbReference type="EC" id="2.3.2.36" evidence="17"/>
<feature type="domain" description="Pex N-terminal" evidence="18">
    <location>
        <begin position="64"/>
        <end position="237"/>
    </location>
</feature>
<comment type="pathway">
    <text evidence="2">Protein modification; protein ubiquitination.</text>
</comment>
<dbReference type="EMBL" id="JAOPGA020001821">
    <property type="protein sequence ID" value="KAL0491578.1"/>
    <property type="molecule type" value="Genomic_DNA"/>
</dbReference>
<protein>
    <recommendedName>
        <fullName evidence="17">RING-type E3 ubiquitin transferase (cysteine targeting)</fullName>
        <ecNumber evidence="17">2.3.2.36</ecNumber>
    </recommendedName>
    <alternativeName>
        <fullName evidence="15">Peroxin-2</fullName>
    </alternativeName>
</protein>
<keyword evidence="7" id="KW-0479">Metal-binding</keyword>
<dbReference type="InterPro" id="IPR006845">
    <property type="entry name" value="Pex_N"/>
</dbReference>
<keyword evidence="20" id="KW-1185">Reference proteome</keyword>
<keyword evidence="4" id="KW-0813">Transport</keyword>
<keyword evidence="6" id="KW-0812">Transmembrane</keyword>
<proteinExistence type="inferred from homology"/>
<accession>A0AAW2ZQ61</accession>
<evidence type="ECO:0000256" key="4">
    <source>
        <dbReference type="ARBA" id="ARBA00022448"/>
    </source>
</evidence>
<evidence type="ECO:0000256" key="10">
    <source>
        <dbReference type="ARBA" id="ARBA00022833"/>
    </source>
</evidence>
<name>A0AAW2ZQ61_9EUKA</name>
<evidence type="ECO:0000256" key="6">
    <source>
        <dbReference type="ARBA" id="ARBA00022692"/>
    </source>
</evidence>
<comment type="caution">
    <text evidence="19">The sequence shown here is derived from an EMBL/GenBank/DDBJ whole genome shotgun (WGS) entry which is preliminary data.</text>
</comment>
<evidence type="ECO:0000256" key="8">
    <source>
        <dbReference type="ARBA" id="ARBA00022771"/>
    </source>
</evidence>
<dbReference type="PANTHER" id="PTHR48178:SF1">
    <property type="entry name" value="PEROXISOME BIOGENESIS FACTOR 2"/>
    <property type="match status" value="1"/>
</dbReference>
<comment type="catalytic activity">
    <reaction evidence="16">
        <text>[E2 ubiquitin-conjugating enzyme]-S-ubiquitinyl-L-cysteine + [acceptor protein]-L-cysteine = [E2 ubiquitin-conjugating enzyme]-L-cysteine + [acceptor protein]-S-ubiquitinyl-L-cysteine.</text>
        <dbReference type="EC" id="2.3.2.36"/>
    </reaction>
</comment>
<evidence type="ECO:0000256" key="5">
    <source>
        <dbReference type="ARBA" id="ARBA00022679"/>
    </source>
</evidence>
<dbReference type="InterPro" id="IPR025654">
    <property type="entry name" value="PEX2/10"/>
</dbReference>
<keyword evidence="5" id="KW-0808">Transferase</keyword>
<dbReference type="PANTHER" id="PTHR48178">
    <property type="entry name" value="PEROXISOME BIOGENESIS FACTOR 2"/>
    <property type="match status" value="1"/>
</dbReference>
<dbReference type="GO" id="GO:0016558">
    <property type="term" value="P:protein import into peroxisome matrix"/>
    <property type="evidence" value="ECO:0007669"/>
    <property type="project" value="InterPro"/>
</dbReference>
<evidence type="ECO:0000313" key="19">
    <source>
        <dbReference type="EMBL" id="KAL0491578.1"/>
    </source>
</evidence>